<dbReference type="PANTHER" id="PTHR30481">
    <property type="entry name" value="DNA ADENINE METHYLASE"/>
    <property type="match status" value="1"/>
</dbReference>
<dbReference type="RefSeq" id="WP_322878823.1">
    <property type="nucleotide sequence ID" value="NZ_JAVMIP010000014.1"/>
</dbReference>
<evidence type="ECO:0000256" key="2">
    <source>
        <dbReference type="ARBA" id="ARBA00011900"/>
    </source>
</evidence>
<dbReference type="PRINTS" id="PR00505">
    <property type="entry name" value="D12N6MTFRASE"/>
</dbReference>
<dbReference type="PANTHER" id="PTHR30481:SF3">
    <property type="entry name" value="DNA ADENINE METHYLASE"/>
    <property type="match status" value="1"/>
</dbReference>
<comment type="similarity">
    <text evidence="1">Belongs to the N(4)/N(6)-methyltransferase family.</text>
</comment>
<dbReference type="GO" id="GO:0006298">
    <property type="term" value="P:mismatch repair"/>
    <property type="evidence" value="ECO:0007669"/>
    <property type="project" value="TreeGrafter"/>
</dbReference>
<feature type="binding site" evidence="7">
    <location>
        <position position="220"/>
    </location>
    <ligand>
        <name>S-adenosyl-L-methionine</name>
        <dbReference type="ChEBI" id="CHEBI:59789"/>
    </ligand>
</feature>
<reference evidence="9" key="1">
    <citation type="submission" date="2023-07" db="EMBL/GenBank/DDBJ databases">
        <authorList>
            <person name="Luz R."/>
            <person name="Cordeiro R."/>
            <person name="Fonseca A."/>
            <person name="Goncalves V."/>
        </authorList>
    </citation>
    <scope>NUCLEOTIDE SEQUENCE [LARGE SCALE GENOMIC DNA]</scope>
    <source>
        <strain evidence="9">BACA0444</strain>
    </source>
</reference>
<evidence type="ECO:0000256" key="4">
    <source>
        <dbReference type="ARBA" id="ARBA00022679"/>
    </source>
</evidence>
<dbReference type="GO" id="GO:0043565">
    <property type="term" value="F:sequence-specific DNA binding"/>
    <property type="evidence" value="ECO:0007669"/>
    <property type="project" value="TreeGrafter"/>
</dbReference>
<dbReference type="InterPro" id="IPR012327">
    <property type="entry name" value="MeTrfase_D12"/>
</dbReference>
<evidence type="ECO:0000256" key="6">
    <source>
        <dbReference type="ARBA" id="ARBA00047942"/>
    </source>
</evidence>
<evidence type="ECO:0000256" key="1">
    <source>
        <dbReference type="ARBA" id="ARBA00006594"/>
    </source>
</evidence>
<keyword evidence="5" id="KW-0949">S-adenosyl-L-methionine</keyword>
<sequence>MPRPLHLRASKVLQPQARPFLKWAGGKSQLMGQIIPYLPQALINGEIETYIEPFIGGGALFLEIAQHYPVKNLIIADVNPEIVLAYRVIQTQVSELISALAFLESQYLQAPESERETMFYAIRQAFNQSQTEINYACVADPEIQHTAQLIFLNRTCFNGLFRVNQKGEFNVPFGRYVRPRICQADNLQRVAQLLSSVKILRGDFELIRPFVNPQTFVYFDPPYRPISKTASFKAYAQANFTDHEQTRLATFARELDQRGAKLLLSNSDPHNEDPADHFFETLYDSFQIYRLQAKRAINSNSSKRGPVSELLILNYLVETLPEQIG</sequence>
<comment type="catalytic activity">
    <reaction evidence="6">
        <text>a 2'-deoxyadenosine in DNA + S-adenosyl-L-methionine = an N(6)-methyl-2'-deoxyadenosine in DNA + S-adenosyl-L-homocysteine + H(+)</text>
        <dbReference type="Rhea" id="RHEA:15197"/>
        <dbReference type="Rhea" id="RHEA-COMP:12418"/>
        <dbReference type="Rhea" id="RHEA-COMP:12419"/>
        <dbReference type="ChEBI" id="CHEBI:15378"/>
        <dbReference type="ChEBI" id="CHEBI:57856"/>
        <dbReference type="ChEBI" id="CHEBI:59789"/>
        <dbReference type="ChEBI" id="CHEBI:90615"/>
        <dbReference type="ChEBI" id="CHEBI:90616"/>
        <dbReference type="EC" id="2.1.1.72"/>
    </reaction>
</comment>
<protein>
    <recommendedName>
        <fullName evidence="2">site-specific DNA-methyltransferase (adenine-specific)</fullName>
        <ecNumber evidence="2">2.1.1.72</ecNumber>
    </recommendedName>
</protein>
<feature type="binding site" evidence="7">
    <location>
        <position position="23"/>
    </location>
    <ligand>
        <name>S-adenosyl-L-methionine</name>
        <dbReference type="ChEBI" id="CHEBI:59789"/>
    </ligand>
</feature>
<dbReference type="EMBL" id="JAVMIP010000014">
    <property type="protein sequence ID" value="MDS3861585.1"/>
    <property type="molecule type" value="Genomic_DNA"/>
</dbReference>
<keyword evidence="9" id="KW-1185">Reference proteome</keyword>
<keyword evidence="3 8" id="KW-0489">Methyltransferase</keyword>
<accession>A0AAE4JWN7</accession>
<dbReference type="NCBIfam" id="TIGR00571">
    <property type="entry name" value="dam"/>
    <property type="match status" value="1"/>
</dbReference>
<feature type="binding site" evidence="7">
    <location>
        <position position="77"/>
    </location>
    <ligand>
        <name>S-adenosyl-L-methionine</name>
        <dbReference type="ChEBI" id="CHEBI:59789"/>
    </ligand>
</feature>
<dbReference type="InterPro" id="IPR029063">
    <property type="entry name" value="SAM-dependent_MTases_sf"/>
</dbReference>
<evidence type="ECO:0000256" key="7">
    <source>
        <dbReference type="PIRSR" id="PIRSR000398-1"/>
    </source>
</evidence>
<organism evidence="8 9">
    <name type="scientific">Pseudocalidococcus azoricus BACA0444</name>
    <dbReference type="NCBI Taxonomy" id="2918990"/>
    <lineage>
        <taxon>Bacteria</taxon>
        <taxon>Bacillati</taxon>
        <taxon>Cyanobacteriota</taxon>
        <taxon>Cyanophyceae</taxon>
        <taxon>Acaryochloridales</taxon>
        <taxon>Thermosynechococcaceae</taxon>
        <taxon>Pseudocalidococcus</taxon>
        <taxon>Pseudocalidococcus azoricus</taxon>
    </lineage>
</organism>
<dbReference type="AlphaFoldDB" id="A0AAE4JWN7"/>
<comment type="caution">
    <text evidence="8">The sequence shown here is derived from an EMBL/GenBank/DDBJ whole genome shotgun (WGS) entry which is preliminary data.</text>
</comment>
<dbReference type="Proteomes" id="UP001268256">
    <property type="component" value="Unassembled WGS sequence"/>
</dbReference>
<evidence type="ECO:0000256" key="5">
    <source>
        <dbReference type="ARBA" id="ARBA00022691"/>
    </source>
</evidence>
<dbReference type="GO" id="GO:0009307">
    <property type="term" value="P:DNA restriction-modification system"/>
    <property type="evidence" value="ECO:0007669"/>
    <property type="project" value="InterPro"/>
</dbReference>
<name>A0AAE4JWN7_9CYAN</name>
<evidence type="ECO:0000313" key="8">
    <source>
        <dbReference type="EMBL" id="MDS3861585.1"/>
    </source>
</evidence>
<dbReference type="InterPro" id="IPR012263">
    <property type="entry name" value="M_m6A_EcoRV"/>
</dbReference>
<proteinExistence type="inferred from homology"/>
<dbReference type="Gene3D" id="3.40.50.150">
    <property type="entry name" value="Vaccinia Virus protein VP39"/>
    <property type="match status" value="1"/>
</dbReference>
<dbReference type="PIRSF" id="PIRSF000398">
    <property type="entry name" value="M_m6A_EcoRV"/>
    <property type="match status" value="1"/>
</dbReference>
<dbReference type="SUPFAM" id="SSF53335">
    <property type="entry name" value="S-adenosyl-L-methionine-dependent methyltransferases"/>
    <property type="match status" value="1"/>
</dbReference>
<dbReference type="Pfam" id="PF02086">
    <property type="entry name" value="MethyltransfD12"/>
    <property type="match status" value="1"/>
</dbReference>
<dbReference type="Gene3D" id="1.10.1020.10">
    <property type="entry name" value="Adenine-specific Methyltransferase, Domain 2"/>
    <property type="match status" value="1"/>
</dbReference>
<dbReference type="GO" id="GO:0032259">
    <property type="term" value="P:methylation"/>
    <property type="evidence" value="ECO:0007669"/>
    <property type="project" value="UniProtKB-KW"/>
</dbReference>
<dbReference type="GO" id="GO:1904047">
    <property type="term" value="F:S-adenosyl-L-methionine binding"/>
    <property type="evidence" value="ECO:0007669"/>
    <property type="project" value="TreeGrafter"/>
</dbReference>
<evidence type="ECO:0000313" key="9">
    <source>
        <dbReference type="Proteomes" id="UP001268256"/>
    </source>
</evidence>
<gene>
    <name evidence="8" type="ORF">RIF25_12290</name>
</gene>
<feature type="binding site" evidence="7">
    <location>
        <position position="27"/>
    </location>
    <ligand>
        <name>S-adenosyl-L-methionine</name>
        <dbReference type="ChEBI" id="CHEBI:59789"/>
    </ligand>
</feature>
<evidence type="ECO:0000256" key="3">
    <source>
        <dbReference type="ARBA" id="ARBA00022603"/>
    </source>
</evidence>
<keyword evidence="4" id="KW-0808">Transferase</keyword>
<dbReference type="InterPro" id="IPR023095">
    <property type="entry name" value="Ade_MeTrfase_dom_2"/>
</dbReference>
<dbReference type="GO" id="GO:0009007">
    <property type="term" value="F:site-specific DNA-methyltransferase (adenine-specific) activity"/>
    <property type="evidence" value="ECO:0007669"/>
    <property type="project" value="UniProtKB-EC"/>
</dbReference>
<dbReference type="EC" id="2.1.1.72" evidence="2"/>